<protein>
    <submittedName>
        <fullName evidence="1">Uncharacterized protein</fullName>
    </submittedName>
</protein>
<organism evidence="1">
    <name type="scientific">Arundo donax</name>
    <name type="common">Giant reed</name>
    <name type="synonym">Donax arundinaceus</name>
    <dbReference type="NCBI Taxonomy" id="35708"/>
    <lineage>
        <taxon>Eukaryota</taxon>
        <taxon>Viridiplantae</taxon>
        <taxon>Streptophyta</taxon>
        <taxon>Embryophyta</taxon>
        <taxon>Tracheophyta</taxon>
        <taxon>Spermatophyta</taxon>
        <taxon>Magnoliopsida</taxon>
        <taxon>Liliopsida</taxon>
        <taxon>Poales</taxon>
        <taxon>Poaceae</taxon>
        <taxon>PACMAD clade</taxon>
        <taxon>Arundinoideae</taxon>
        <taxon>Arundineae</taxon>
        <taxon>Arundo</taxon>
    </lineage>
</organism>
<accession>A0A0A8YUU1</accession>
<reference evidence="1" key="1">
    <citation type="submission" date="2014-09" db="EMBL/GenBank/DDBJ databases">
        <authorList>
            <person name="Magalhaes I.L.F."/>
            <person name="Oliveira U."/>
            <person name="Santos F.R."/>
            <person name="Vidigal T.H.D.A."/>
            <person name="Brescovit A.D."/>
            <person name="Santos A.J."/>
        </authorList>
    </citation>
    <scope>NUCLEOTIDE SEQUENCE</scope>
    <source>
        <tissue evidence="1">Shoot tissue taken approximately 20 cm above the soil surface</tissue>
    </source>
</reference>
<dbReference type="EMBL" id="GBRH01267519">
    <property type="protein sequence ID" value="JAD30376.1"/>
    <property type="molecule type" value="Transcribed_RNA"/>
</dbReference>
<sequence length="58" mass="6282">MRANSVQMHANSVQTGLCTRGCSWLSRWGGDYTQASDFLHLSPADAVKAGSVRHFGSQ</sequence>
<proteinExistence type="predicted"/>
<name>A0A0A8YUU1_ARUDO</name>
<dbReference type="AlphaFoldDB" id="A0A0A8YUU1"/>
<evidence type="ECO:0000313" key="1">
    <source>
        <dbReference type="EMBL" id="JAD30376.1"/>
    </source>
</evidence>
<reference evidence="1" key="2">
    <citation type="journal article" date="2015" name="Data Brief">
        <title>Shoot transcriptome of the giant reed, Arundo donax.</title>
        <authorList>
            <person name="Barrero R.A."/>
            <person name="Guerrero F.D."/>
            <person name="Moolhuijzen P."/>
            <person name="Goolsby J.A."/>
            <person name="Tidwell J."/>
            <person name="Bellgard S.E."/>
            <person name="Bellgard M.I."/>
        </authorList>
    </citation>
    <scope>NUCLEOTIDE SEQUENCE</scope>
    <source>
        <tissue evidence="1">Shoot tissue taken approximately 20 cm above the soil surface</tissue>
    </source>
</reference>